<sequence>MVPPMSNRNLIAQLLFPATPHIAMATTPPLPGLIGLLSADSAELHSIDKWQMRCSNRPQVQAQPHRISSADGSDVLRDSQHWRLQHSFAGPRAISETNSSYHPGDLDNAQTSWSVTIGVPPKTAFLRPASSLSSWLHYEVSTVWRSSVMIAHDSPPNATKAGSSVKL</sequence>
<gene>
    <name evidence="1" type="ORF">ASPVEDRAFT_29777</name>
</gene>
<keyword evidence="2" id="KW-1185">Reference proteome</keyword>
<dbReference type="VEuPathDB" id="FungiDB:ASPVEDRAFT_29777"/>
<name>A0A1L9PNZ5_ASPVE</name>
<accession>A0A1L9PNZ5</accession>
<proteinExistence type="predicted"/>
<evidence type="ECO:0000313" key="2">
    <source>
        <dbReference type="Proteomes" id="UP000184073"/>
    </source>
</evidence>
<dbReference type="GeneID" id="63725781"/>
<evidence type="ECO:0000313" key="1">
    <source>
        <dbReference type="EMBL" id="OJJ03254.1"/>
    </source>
</evidence>
<dbReference type="RefSeq" id="XP_040669016.1">
    <property type="nucleotide sequence ID" value="XM_040810270.1"/>
</dbReference>
<dbReference type="EMBL" id="KV878130">
    <property type="protein sequence ID" value="OJJ03254.1"/>
    <property type="molecule type" value="Genomic_DNA"/>
</dbReference>
<organism evidence="1 2">
    <name type="scientific">Aspergillus versicolor CBS 583.65</name>
    <dbReference type="NCBI Taxonomy" id="1036611"/>
    <lineage>
        <taxon>Eukaryota</taxon>
        <taxon>Fungi</taxon>
        <taxon>Dikarya</taxon>
        <taxon>Ascomycota</taxon>
        <taxon>Pezizomycotina</taxon>
        <taxon>Eurotiomycetes</taxon>
        <taxon>Eurotiomycetidae</taxon>
        <taxon>Eurotiales</taxon>
        <taxon>Aspergillaceae</taxon>
        <taxon>Aspergillus</taxon>
        <taxon>Aspergillus subgen. Nidulantes</taxon>
    </lineage>
</organism>
<reference evidence="2" key="1">
    <citation type="journal article" date="2017" name="Genome Biol.">
        <title>Comparative genomics reveals high biological diversity and specific adaptations in the industrially and medically important fungal genus Aspergillus.</title>
        <authorList>
            <person name="de Vries R.P."/>
            <person name="Riley R."/>
            <person name="Wiebenga A."/>
            <person name="Aguilar-Osorio G."/>
            <person name="Amillis S."/>
            <person name="Uchima C.A."/>
            <person name="Anderluh G."/>
            <person name="Asadollahi M."/>
            <person name="Askin M."/>
            <person name="Barry K."/>
            <person name="Battaglia E."/>
            <person name="Bayram O."/>
            <person name="Benocci T."/>
            <person name="Braus-Stromeyer S.A."/>
            <person name="Caldana C."/>
            <person name="Canovas D."/>
            <person name="Cerqueira G.C."/>
            <person name="Chen F."/>
            <person name="Chen W."/>
            <person name="Choi C."/>
            <person name="Clum A."/>
            <person name="Dos Santos R.A."/>
            <person name="Damasio A.R."/>
            <person name="Diallinas G."/>
            <person name="Emri T."/>
            <person name="Fekete E."/>
            <person name="Flipphi M."/>
            <person name="Freyberg S."/>
            <person name="Gallo A."/>
            <person name="Gournas C."/>
            <person name="Habgood R."/>
            <person name="Hainaut M."/>
            <person name="Harispe M.L."/>
            <person name="Henrissat B."/>
            <person name="Hilden K.S."/>
            <person name="Hope R."/>
            <person name="Hossain A."/>
            <person name="Karabika E."/>
            <person name="Karaffa L."/>
            <person name="Karanyi Z."/>
            <person name="Krasevec N."/>
            <person name="Kuo A."/>
            <person name="Kusch H."/>
            <person name="LaButti K."/>
            <person name="Lagendijk E.L."/>
            <person name="Lapidus A."/>
            <person name="Levasseur A."/>
            <person name="Lindquist E."/>
            <person name="Lipzen A."/>
            <person name="Logrieco A.F."/>
            <person name="MacCabe A."/>
            <person name="Maekelae M.R."/>
            <person name="Malavazi I."/>
            <person name="Melin P."/>
            <person name="Meyer V."/>
            <person name="Mielnichuk N."/>
            <person name="Miskei M."/>
            <person name="Molnar A.P."/>
            <person name="Mule G."/>
            <person name="Ngan C.Y."/>
            <person name="Orejas M."/>
            <person name="Orosz E."/>
            <person name="Ouedraogo J.P."/>
            <person name="Overkamp K.M."/>
            <person name="Park H.-S."/>
            <person name="Perrone G."/>
            <person name="Piumi F."/>
            <person name="Punt P.J."/>
            <person name="Ram A.F."/>
            <person name="Ramon A."/>
            <person name="Rauscher S."/>
            <person name="Record E."/>
            <person name="Riano-Pachon D.M."/>
            <person name="Robert V."/>
            <person name="Roehrig J."/>
            <person name="Ruller R."/>
            <person name="Salamov A."/>
            <person name="Salih N.S."/>
            <person name="Samson R.A."/>
            <person name="Sandor E."/>
            <person name="Sanguinetti M."/>
            <person name="Schuetze T."/>
            <person name="Sepcic K."/>
            <person name="Shelest E."/>
            <person name="Sherlock G."/>
            <person name="Sophianopoulou V."/>
            <person name="Squina F.M."/>
            <person name="Sun H."/>
            <person name="Susca A."/>
            <person name="Todd R.B."/>
            <person name="Tsang A."/>
            <person name="Unkles S.E."/>
            <person name="van de Wiele N."/>
            <person name="van Rossen-Uffink D."/>
            <person name="Oliveira J.V."/>
            <person name="Vesth T.C."/>
            <person name="Visser J."/>
            <person name="Yu J.-H."/>
            <person name="Zhou M."/>
            <person name="Andersen M.R."/>
            <person name="Archer D.B."/>
            <person name="Baker S.E."/>
            <person name="Benoit I."/>
            <person name="Brakhage A.A."/>
            <person name="Braus G.H."/>
            <person name="Fischer R."/>
            <person name="Frisvad J.C."/>
            <person name="Goldman G.H."/>
            <person name="Houbraken J."/>
            <person name="Oakley B."/>
            <person name="Pocsi I."/>
            <person name="Scazzocchio C."/>
            <person name="Seiboth B."/>
            <person name="vanKuyk P.A."/>
            <person name="Wortman J."/>
            <person name="Dyer P.S."/>
            <person name="Grigoriev I.V."/>
        </authorList>
    </citation>
    <scope>NUCLEOTIDE SEQUENCE [LARGE SCALE GENOMIC DNA]</scope>
    <source>
        <strain evidence="2">CBS 583.65</strain>
    </source>
</reference>
<protein>
    <submittedName>
        <fullName evidence="1">Uncharacterized protein</fullName>
    </submittedName>
</protein>
<dbReference type="AlphaFoldDB" id="A0A1L9PNZ5"/>
<dbReference type="Proteomes" id="UP000184073">
    <property type="component" value="Unassembled WGS sequence"/>
</dbReference>